<sequence length="51" mass="5381">MRAVAHAPDGVIEAVELEGSGFALGLQWHQELFAGTDHPGNRIFAGFVSAC</sequence>
<gene>
    <name evidence="1" type="ORF">JKL49_03395</name>
</gene>
<accession>A0A974S9E6</accession>
<dbReference type="GO" id="GO:0016787">
    <property type="term" value="F:hydrolase activity"/>
    <property type="evidence" value="ECO:0007669"/>
    <property type="project" value="UniProtKB-KW"/>
</dbReference>
<evidence type="ECO:0000313" key="1">
    <source>
        <dbReference type="EMBL" id="QQZ50583.1"/>
    </source>
</evidence>
<name>A0A974S9E6_9CAUL</name>
<organism evidence="1">
    <name type="scientific">Phenylobacterium glaciei</name>
    <dbReference type="NCBI Taxonomy" id="2803784"/>
    <lineage>
        <taxon>Bacteria</taxon>
        <taxon>Pseudomonadati</taxon>
        <taxon>Pseudomonadota</taxon>
        <taxon>Alphaproteobacteria</taxon>
        <taxon>Caulobacterales</taxon>
        <taxon>Caulobacteraceae</taxon>
        <taxon>Phenylobacterium</taxon>
    </lineage>
</organism>
<dbReference type="Gene3D" id="3.40.50.880">
    <property type="match status" value="1"/>
</dbReference>
<dbReference type="InterPro" id="IPR029062">
    <property type="entry name" value="Class_I_gatase-like"/>
</dbReference>
<dbReference type="SUPFAM" id="SSF52317">
    <property type="entry name" value="Class I glutamine amidotransferase-like"/>
    <property type="match status" value="1"/>
</dbReference>
<keyword evidence="1" id="KW-0378">Hydrolase</keyword>
<reference evidence="1" key="1">
    <citation type="submission" date="2021-01" db="EMBL/GenBank/DDBJ databases">
        <title>Genome sequence of Phenylobacterium sp. 20VBR1 isolated from a valley glaceir, Ny-Alesund, Svalbard.</title>
        <authorList>
            <person name="Thomas F.A."/>
            <person name="Krishnan K.P."/>
            <person name="Sinha R.K."/>
        </authorList>
    </citation>
    <scope>NUCLEOTIDE SEQUENCE</scope>
    <source>
        <strain evidence="1">20VBR1</strain>
    </source>
</reference>
<dbReference type="InterPro" id="IPR011697">
    <property type="entry name" value="Peptidase_C26"/>
</dbReference>
<protein>
    <submittedName>
        <fullName evidence="1">Gamma-glutamyl-gamma-aminobutyrate hydrolase family protein</fullName>
    </submittedName>
</protein>
<proteinExistence type="predicted"/>
<dbReference type="EMBL" id="CP068570">
    <property type="protein sequence ID" value="QQZ50583.1"/>
    <property type="molecule type" value="Genomic_DNA"/>
</dbReference>
<dbReference type="Pfam" id="PF07722">
    <property type="entry name" value="Peptidase_C26"/>
    <property type="match status" value="1"/>
</dbReference>
<dbReference type="AlphaFoldDB" id="A0A974S9E6"/>